<feature type="transmembrane region" description="Helical" evidence="6">
    <location>
        <begin position="98"/>
        <end position="121"/>
    </location>
</feature>
<keyword evidence="2" id="KW-1003">Cell membrane</keyword>
<evidence type="ECO:0000256" key="2">
    <source>
        <dbReference type="ARBA" id="ARBA00022475"/>
    </source>
</evidence>
<reference evidence="7 8" key="1">
    <citation type="submission" date="2019-10" db="EMBL/GenBank/DDBJ databases">
        <title>Draft Genome Assembly of Rhodococcus zopfii DSM44189.</title>
        <authorList>
            <person name="Sutton J.M."/>
            <person name="Akob D.M."/>
            <person name="Bushman T.J."/>
        </authorList>
    </citation>
    <scope>NUCLEOTIDE SEQUENCE [LARGE SCALE GENOMIC DNA]</scope>
    <source>
        <strain evidence="7 8">DSM 44189</strain>
    </source>
</reference>
<organism evidence="7 8">
    <name type="scientific">Rhodococcus zopfii</name>
    <dbReference type="NCBI Taxonomy" id="43772"/>
    <lineage>
        <taxon>Bacteria</taxon>
        <taxon>Bacillati</taxon>
        <taxon>Actinomycetota</taxon>
        <taxon>Actinomycetes</taxon>
        <taxon>Mycobacteriales</taxon>
        <taxon>Nocardiaceae</taxon>
        <taxon>Rhodococcus</taxon>
    </lineage>
</organism>
<protein>
    <submittedName>
        <fullName evidence="7">Oligosaccharide flippase family protein</fullName>
    </submittedName>
</protein>
<evidence type="ECO:0000256" key="6">
    <source>
        <dbReference type="SAM" id="Phobius"/>
    </source>
</evidence>
<keyword evidence="4 6" id="KW-1133">Transmembrane helix</keyword>
<evidence type="ECO:0000256" key="1">
    <source>
        <dbReference type="ARBA" id="ARBA00004651"/>
    </source>
</evidence>
<evidence type="ECO:0000313" key="8">
    <source>
        <dbReference type="Proteomes" id="UP001275440"/>
    </source>
</evidence>
<gene>
    <name evidence="7" type="ORF">F8M49_00435</name>
</gene>
<feature type="transmembrane region" description="Helical" evidence="6">
    <location>
        <begin position="386"/>
        <end position="404"/>
    </location>
</feature>
<feature type="transmembrane region" description="Helical" evidence="6">
    <location>
        <begin position="410"/>
        <end position="428"/>
    </location>
</feature>
<dbReference type="Proteomes" id="UP001275440">
    <property type="component" value="Unassembled WGS sequence"/>
</dbReference>
<keyword evidence="5 6" id="KW-0472">Membrane</keyword>
<evidence type="ECO:0000256" key="3">
    <source>
        <dbReference type="ARBA" id="ARBA00022692"/>
    </source>
</evidence>
<keyword evidence="3 6" id="KW-0812">Transmembrane</keyword>
<evidence type="ECO:0000256" key="5">
    <source>
        <dbReference type="ARBA" id="ARBA00023136"/>
    </source>
</evidence>
<feature type="transmembrane region" description="Helical" evidence="6">
    <location>
        <begin position="190"/>
        <end position="209"/>
    </location>
</feature>
<dbReference type="InterPro" id="IPR002797">
    <property type="entry name" value="Polysacc_synth"/>
</dbReference>
<feature type="transmembrane region" description="Helical" evidence="6">
    <location>
        <begin position="127"/>
        <end position="146"/>
    </location>
</feature>
<keyword evidence="8" id="KW-1185">Reference proteome</keyword>
<comment type="subcellular location">
    <subcellularLocation>
        <location evidence="1">Cell membrane</location>
        <topology evidence="1">Multi-pass membrane protein</topology>
    </subcellularLocation>
</comment>
<dbReference type="InterPro" id="IPR050833">
    <property type="entry name" value="Poly_Biosynth_Transport"/>
</dbReference>
<name>A0ABU3WJT7_9NOCA</name>
<evidence type="ECO:0000313" key="7">
    <source>
        <dbReference type="EMBL" id="MDV2474253.1"/>
    </source>
</evidence>
<feature type="transmembrane region" description="Helical" evidence="6">
    <location>
        <begin position="167"/>
        <end position="184"/>
    </location>
</feature>
<dbReference type="PANTHER" id="PTHR30250">
    <property type="entry name" value="PST FAMILY PREDICTED COLANIC ACID TRANSPORTER"/>
    <property type="match status" value="1"/>
</dbReference>
<feature type="transmembrane region" description="Helical" evidence="6">
    <location>
        <begin position="355"/>
        <end position="374"/>
    </location>
</feature>
<feature type="transmembrane region" description="Helical" evidence="6">
    <location>
        <begin position="319"/>
        <end position="343"/>
    </location>
</feature>
<sequence length="460" mass="49904">MNTINPETAQPVTKMRRLRDRLRDGAASNGIWASLQQVCNLLFVGLLSVILARTLSIEDFGVYSYAMSMAGLGIAIGLAGLYGLAIKRYSESRDPGTVTCSIIIVREITVAFYFVVLLGFMGSTATSAEQFLLVALAGVAVFGRVLDAPELWYQAELNARKPAIAKIAVAAAFFVMKCAALRLGSGVTEIVLLYVAELFTASIAVLLCYRRDVTTGRAFAVPAARDVVELWKRSFPLLISGIAQQVNLRASLIVVQILVGATGVAMFAVSQRVMDVCLALPMAYMTATFPALLEARRRDRERGGTSQYRHRLQRSFDSALWAGIAIAVALFMLSDIVVVTAFGAEYADAAELLRIQSIAVPFMFMSSVLSKWIIAEGNLWISVGRHWLGAVAAVALCLLLVPAWGAVGAAWASTASYVMSVYLFTFLSRSTWPVAVQMSRAWLAPVRHVLTRAGSQRVEP</sequence>
<dbReference type="EMBL" id="WBMO01000001">
    <property type="protein sequence ID" value="MDV2474253.1"/>
    <property type="molecule type" value="Genomic_DNA"/>
</dbReference>
<dbReference type="PANTHER" id="PTHR30250:SF11">
    <property type="entry name" value="O-ANTIGEN TRANSPORTER-RELATED"/>
    <property type="match status" value="1"/>
</dbReference>
<dbReference type="Pfam" id="PF01943">
    <property type="entry name" value="Polysacc_synt"/>
    <property type="match status" value="1"/>
</dbReference>
<evidence type="ECO:0000256" key="4">
    <source>
        <dbReference type="ARBA" id="ARBA00022989"/>
    </source>
</evidence>
<feature type="transmembrane region" description="Helical" evidence="6">
    <location>
        <begin position="63"/>
        <end position="86"/>
    </location>
</feature>
<accession>A0ABU3WJT7</accession>
<feature type="transmembrane region" description="Helical" evidence="6">
    <location>
        <begin position="26"/>
        <end position="51"/>
    </location>
</feature>
<feature type="transmembrane region" description="Helical" evidence="6">
    <location>
        <begin position="246"/>
        <end position="267"/>
    </location>
</feature>
<feature type="transmembrane region" description="Helical" evidence="6">
    <location>
        <begin position="273"/>
        <end position="293"/>
    </location>
</feature>
<comment type="caution">
    <text evidence="7">The sequence shown here is derived from an EMBL/GenBank/DDBJ whole genome shotgun (WGS) entry which is preliminary data.</text>
</comment>
<proteinExistence type="predicted"/>